<evidence type="ECO:0000256" key="1">
    <source>
        <dbReference type="ARBA" id="ARBA00004123"/>
    </source>
</evidence>
<evidence type="ECO:0000259" key="8">
    <source>
        <dbReference type="PROSITE" id="PS50157"/>
    </source>
</evidence>
<dbReference type="InterPro" id="IPR013087">
    <property type="entry name" value="Znf_C2H2_type"/>
</dbReference>
<dbReference type="PROSITE" id="PS00028">
    <property type="entry name" value="ZINC_FINGER_C2H2_1"/>
    <property type="match status" value="1"/>
</dbReference>
<feature type="compositionally biased region" description="Basic and acidic residues" evidence="7">
    <location>
        <begin position="310"/>
        <end position="320"/>
    </location>
</feature>
<dbReference type="KEGG" id="ppp:112280583"/>
<reference evidence="11" key="3">
    <citation type="submission" date="2020-12" db="UniProtKB">
        <authorList>
            <consortium name="EnsemblPlants"/>
        </authorList>
    </citation>
    <scope>IDENTIFICATION</scope>
</reference>
<dbReference type="OrthoDB" id="2020995at2759"/>
<feature type="compositionally biased region" description="Acidic residues" evidence="7">
    <location>
        <begin position="53"/>
        <end position="68"/>
    </location>
</feature>
<evidence type="ECO:0000256" key="5">
    <source>
        <dbReference type="ARBA" id="ARBA00023242"/>
    </source>
</evidence>
<dbReference type="InterPro" id="IPR044810">
    <property type="entry name" value="WRKY_plant"/>
</dbReference>
<feature type="compositionally biased region" description="Polar residues" evidence="7">
    <location>
        <begin position="208"/>
        <end position="228"/>
    </location>
</feature>
<feature type="compositionally biased region" description="Basic and acidic residues" evidence="7">
    <location>
        <begin position="269"/>
        <end position="278"/>
    </location>
</feature>
<feature type="compositionally biased region" description="Low complexity" evidence="7">
    <location>
        <begin position="280"/>
        <end position="308"/>
    </location>
</feature>
<evidence type="ECO:0000256" key="2">
    <source>
        <dbReference type="ARBA" id="ARBA00023015"/>
    </source>
</evidence>
<keyword evidence="2" id="KW-0805">Transcription regulation</keyword>
<dbReference type="AlphaFoldDB" id="A0A2K1KVG7"/>
<dbReference type="InterPro" id="IPR003657">
    <property type="entry name" value="WRKY_dom"/>
</dbReference>
<keyword evidence="12" id="KW-1185">Reference proteome</keyword>
<dbReference type="GO" id="GO:0008270">
    <property type="term" value="F:zinc ion binding"/>
    <property type="evidence" value="ECO:0007669"/>
    <property type="project" value="UniProtKB-KW"/>
</dbReference>
<feature type="region of interest" description="Disordered" evidence="7">
    <location>
        <begin position="49"/>
        <end position="96"/>
    </location>
</feature>
<dbReference type="Gramene" id="Pp3c3_21440V3.1">
    <property type="protein sequence ID" value="Pp3c3_21440V3.1"/>
    <property type="gene ID" value="Pp3c3_21440"/>
</dbReference>
<name>A0A2K1KVG7_PHYPA</name>
<reference evidence="10 12" key="2">
    <citation type="journal article" date="2018" name="Plant J.">
        <title>The Physcomitrella patens chromosome-scale assembly reveals moss genome structure and evolution.</title>
        <authorList>
            <person name="Lang D."/>
            <person name="Ullrich K.K."/>
            <person name="Murat F."/>
            <person name="Fuchs J."/>
            <person name="Jenkins J."/>
            <person name="Haas F.B."/>
            <person name="Piednoel M."/>
            <person name="Gundlach H."/>
            <person name="Van Bel M."/>
            <person name="Meyberg R."/>
            <person name="Vives C."/>
            <person name="Morata J."/>
            <person name="Symeonidi A."/>
            <person name="Hiss M."/>
            <person name="Muchero W."/>
            <person name="Kamisugi Y."/>
            <person name="Saleh O."/>
            <person name="Blanc G."/>
            <person name="Decker E.L."/>
            <person name="van Gessel N."/>
            <person name="Grimwood J."/>
            <person name="Hayes R.D."/>
            <person name="Graham S.W."/>
            <person name="Gunter L.E."/>
            <person name="McDaniel S.F."/>
            <person name="Hoernstein S.N.W."/>
            <person name="Larsson A."/>
            <person name="Li F.W."/>
            <person name="Perroud P.F."/>
            <person name="Phillips J."/>
            <person name="Ranjan P."/>
            <person name="Rokshar D.S."/>
            <person name="Rothfels C.J."/>
            <person name="Schneider L."/>
            <person name="Shu S."/>
            <person name="Stevenson D.W."/>
            <person name="Thummler F."/>
            <person name="Tillich M."/>
            <person name="Villarreal Aguilar J.C."/>
            <person name="Widiez T."/>
            <person name="Wong G.K."/>
            <person name="Wymore A."/>
            <person name="Zhang Y."/>
            <person name="Zimmer A.D."/>
            <person name="Quatrano R.S."/>
            <person name="Mayer K.F.X."/>
            <person name="Goodstein D."/>
            <person name="Casacuberta J.M."/>
            <person name="Vandepoele K."/>
            <person name="Reski R."/>
            <person name="Cuming A.C."/>
            <person name="Tuskan G.A."/>
            <person name="Maumus F."/>
            <person name="Salse J."/>
            <person name="Schmutz J."/>
            <person name="Rensing S.A."/>
        </authorList>
    </citation>
    <scope>NUCLEOTIDE SEQUENCE [LARGE SCALE GENOMIC DNA]</scope>
    <source>
        <strain evidence="11 12">cv. Gransden 2004</strain>
    </source>
</reference>
<dbReference type="EnsemblPlants" id="Pp3c3_21440V3.1">
    <property type="protein sequence ID" value="Pp3c3_21440V3.1"/>
    <property type="gene ID" value="Pp3c3_21440"/>
</dbReference>
<evidence type="ECO:0000256" key="6">
    <source>
        <dbReference type="PROSITE-ProRule" id="PRU00042"/>
    </source>
</evidence>
<keyword evidence="3" id="KW-0238">DNA-binding</keyword>
<keyword evidence="6" id="KW-0862">Zinc</keyword>
<evidence type="ECO:0000313" key="10">
    <source>
        <dbReference type="EMBL" id="PNR57761.1"/>
    </source>
</evidence>
<feature type="domain" description="C2H2-type" evidence="8">
    <location>
        <begin position="107"/>
        <end position="136"/>
    </location>
</feature>
<evidence type="ECO:0000313" key="11">
    <source>
        <dbReference type="EnsemblPlants" id="Pp3c3_21440V3.1"/>
    </source>
</evidence>
<comment type="subcellular location">
    <subcellularLocation>
        <location evidence="1">Nucleus</location>
    </subcellularLocation>
</comment>
<keyword evidence="5" id="KW-0539">Nucleus</keyword>
<dbReference type="FunFam" id="2.20.25.80:FF:000002">
    <property type="entry name" value="probable WRKY transcription factor 31"/>
    <property type="match status" value="1"/>
</dbReference>
<evidence type="ECO:0000313" key="12">
    <source>
        <dbReference type="Proteomes" id="UP000006727"/>
    </source>
</evidence>
<dbReference type="GO" id="GO:0005634">
    <property type="term" value="C:nucleus"/>
    <property type="evidence" value="ECO:0007669"/>
    <property type="project" value="UniProtKB-SubCell"/>
</dbReference>
<sequence>MGTSNAESGDKEAAGRFDTMIMAAVVEEKHLKKSSGRVDMVSRIDLSVKLDEDSLGEDEEMEISEPEEDSRTRSDHHMTNMKDEEVSSPQPKLQLGPQQYHENRHAFKCEVRGCVSVFRDRTQLVNHSLVHRGTSGSERSTLEDESPPASTAGLTASEANQLKNELLVSRAEITRLVAENERFRSMLTHLTSEYRNLQMHMVTSMQRHSDTVNYPVQSPTAQSASVTPASYEASLKGSSDRDSKHHRGSPPKSPAREQTSKQSSGTHLQYDRVQKIEDISVGTTSRPGSGTSSPTRSPTARSHPTSPSQEADHLQERASDQSEWQANKIQKATHTDVHTALPISQIEADPIVRKARVSVRARSDAPTINDGCQWRKYGQKMAKGNPCPRAYYRCTVAPGCPVRKQVQRCADDISILVTTYEGTHNHPLAPAAAVMASTTSAAACMLLSGSTTSDMNHMTTAPQFIQLAGPQGQNTTALPIISASAPFPTITLDLTSNPTTQLSLRLNNSSGATPSNFQGEAIGGVTVAQSGGQQVMMAPQQPVTRSNPIFFNNGMTYAPMVANCAPLSNSGSAFASEGASSDHQAMQYHHPVVNSAAGRTYGENRQQGTHTPANSLASNHCSATQSLAESVTAATAAITSDPSFTAALAAAITSIISSQNCQNTPNKLAQMTSNQTKEGYQQSTSSTPSAFTAVGASGSLRVEGGRVSPSRVVPGEAALSSILTSALMSLNAKDQPSNGMVQFVKPSASHSSLVVADTVHP</sequence>
<organism evidence="10">
    <name type="scientific">Physcomitrium patens</name>
    <name type="common">Spreading-leaved earth moss</name>
    <name type="synonym">Physcomitrella patens</name>
    <dbReference type="NCBI Taxonomy" id="3218"/>
    <lineage>
        <taxon>Eukaryota</taxon>
        <taxon>Viridiplantae</taxon>
        <taxon>Streptophyta</taxon>
        <taxon>Embryophyta</taxon>
        <taxon>Bryophyta</taxon>
        <taxon>Bryophytina</taxon>
        <taxon>Bryopsida</taxon>
        <taxon>Funariidae</taxon>
        <taxon>Funariales</taxon>
        <taxon>Funariaceae</taxon>
        <taxon>Physcomitrium</taxon>
    </lineage>
</organism>
<evidence type="ECO:0000256" key="7">
    <source>
        <dbReference type="SAM" id="MobiDB-lite"/>
    </source>
</evidence>
<keyword evidence="4" id="KW-0804">Transcription</keyword>
<dbReference type="PANTHER" id="PTHR31429">
    <property type="entry name" value="WRKY TRANSCRIPTION FACTOR 36-RELATED"/>
    <property type="match status" value="1"/>
</dbReference>
<protein>
    <recommendedName>
        <fullName evidence="13">WRKY domain-containing protein</fullName>
    </recommendedName>
</protein>
<feature type="region of interest" description="Disordered" evidence="7">
    <location>
        <begin position="208"/>
        <end position="322"/>
    </location>
</feature>
<evidence type="ECO:0000256" key="3">
    <source>
        <dbReference type="ARBA" id="ARBA00023125"/>
    </source>
</evidence>
<dbReference type="EMBL" id="ABEU02000003">
    <property type="protein sequence ID" value="PNR57761.1"/>
    <property type="molecule type" value="Genomic_DNA"/>
</dbReference>
<dbReference type="GO" id="GO:0003700">
    <property type="term" value="F:DNA-binding transcription factor activity"/>
    <property type="evidence" value="ECO:0007669"/>
    <property type="project" value="InterPro"/>
</dbReference>
<dbReference type="Gene3D" id="2.20.25.80">
    <property type="entry name" value="WRKY domain"/>
    <property type="match status" value="1"/>
</dbReference>
<dbReference type="Gramene" id="Pp3c3_21440V3.2">
    <property type="protein sequence ID" value="Pp3c3_21440V3.2"/>
    <property type="gene ID" value="Pp3c3_21440"/>
</dbReference>
<evidence type="ECO:0000259" key="9">
    <source>
        <dbReference type="PROSITE" id="PS50811"/>
    </source>
</evidence>
<dbReference type="Pfam" id="PF03106">
    <property type="entry name" value="WRKY"/>
    <property type="match status" value="1"/>
</dbReference>
<dbReference type="GO" id="GO:0043565">
    <property type="term" value="F:sequence-specific DNA binding"/>
    <property type="evidence" value="ECO:0007669"/>
    <property type="project" value="InterPro"/>
</dbReference>
<proteinExistence type="predicted"/>
<feature type="compositionally biased region" description="Basic and acidic residues" evidence="7">
    <location>
        <begin position="69"/>
        <end position="85"/>
    </location>
</feature>
<evidence type="ECO:0008006" key="13">
    <source>
        <dbReference type="Google" id="ProtNLM"/>
    </source>
</evidence>
<dbReference type="PROSITE" id="PS50157">
    <property type="entry name" value="ZINC_FINGER_C2H2_2"/>
    <property type="match status" value="1"/>
</dbReference>
<dbReference type="FunCoup" id="A0A2K1KVG7">
    <property type="interactions" value="315"/>
</dbReference>
<dbReference type="PROSITE" id="PS50811">
    <property type="entry name" value="WRKY"/>
    <property type="match status" value="1"/>
</dbReference>
<feature type="domain" description="WRKY" evidence="9">
    <location>
        <begin position="363"/>
        <end position="429"/>
    </location>
</feature>
<dbReference type="GeneID" id="112280583"/>
<evidence type="ECO:0000256" key="4">
    <source>
        <dbReference type="ARBA" id="ARBA00023163"/>
    </source>
</evidence>
<dbReference type="SMART" id="SM00774">
    <property type="entry name" value="WRKY"/>
    <property type="match status" value="1"/>
</dbReference>
<dbReference type="PANTHER" id="PTHR31429:SF106">
    <property type="entry name" value="WRKY TRANSCRIPTION FACTOR 31-RELATED"/>
    <property type="match status" value="1"/>
</dbReference>
<dbReference type="RefSeq" id="XP_024371987.1">
    <property type="nucleotide sequence ID" value="XM_024516219.2"/>
</dbReference>
<keyword evidence="6" id="KW-0863">Zinc-finger</keyword>
<dbReference type="SUPFAM" id="SSF118290">
    <property type="entry name" value="WRKY DNA-binding domain"/>
    <property type="match status" value="1"/>
</dbReference>
<dbReference type="Proteomes" id="UP000006727">
    <property type="component" value="Chromosome 3"/>
</dbReference>
<dbReference type="InterPro" id="IPR036576">
    <property type="entry name" value="WRKY_dom_sf"/>
</dbReference>
<gene>
    <name evidence="11" type="primary">LOC112280583</name>
    <name evidence="10" type="ORF">PHYPA_004755</name>
</gene>
<feature type="region of interest" description="Disordered" evidence="7">
    <location>
        <begin position="129"/>
        <end position="153"/>
    </location>
</feature>
<reference evidence="10 12" key="1">
    <citation type="journal article" date="2008" name="Science">
        <title>The Physcomitrella genome reveals evolutionary insights into the conquest of land by plants.</title>
        <authorList>
            <person name="Rensing S."/>
            <person name="Lang D."/>
            <person name="Zimmer A."/>
            <person name="Terry A."/>
            <person name="Salamov A."/>
            <person name="Shapiro H."/>
            <person name="Nishiyama T."/>
            <person name="Perroud P.-F."/>
            <person name="Lindquist E."/>
            <person name="Kamisugi Y."/>
            <person name="Tanahashi T."/>
            <person name="Sakakibara K."/>
            <person name="Fujita T."/>
            <person name="Oishi K."/>
            <person name="Shin-I T."/>
            <person name="Kuroki Y."/>
            <person name="Toyoda A."/>
            <person name="Suzuki Y."/>
            <person name="Hashimoto A."/>
            <person name="Yamaguchi K."/>
            <person name="Sugano A."/>
            <person name="Kohara Y."/>
            <person name="Fujiyama A."/>
            <person name="Anterola A."/>
            <person name="Aoki S."/>
            <person name="Ashton N."/>
            <person name="Barbazuk W.B."/>
            <person name="Barker E."/>
            <person name="Bennetzen J."/>
            <person name="Bezanilla M."/>
            <person name="Blankenship R."/>
            <person name="Cho S.H."/>
            <person name="Dutcher S."/>
            <person name="Estelle M."/>
            <person name="Fawcett J.A."/>
            <person name="Gundlach H."/>
            <person name="Hanada K."/>
            <person name="Heyl A."/>
            <person name="Hicks K.A."/>
            <person name="Hugh J."/>
            <person name="Lohr M."/>
            <person name="Mayer K."/>
            <person name="Melkozernov A."/>
            <person name="Murata T."/>
            <person name="Nelson D."/>
            <person name="Pils B."/>
            <person name="Prigge M."/>
            <person name="Reiss B."/>
            <person name="Renner T."/>
            <person name="Rombauts S."/>
            <person name="Rushton P."/>
            <person name="Sanderfoot A."/>
            <person name="Schween G."/>
            <person name="Shiu S.-H."/>
            <person name="Stueber K."/>
            <person name="Theodoulou F.L."/>
            <person name="Tu H."/>
            <person name="Van de Peer Y."/>
            <person name="Verrier P.J."/>
            <person name="Waters E."/>
            <person name="Wood A."/>
            <person name="Yang L."/>
            <person name="Cove D."/>
            <person name="Cuming A."/>
            <person name="Hasebe M."/>
            <person name="Lucas S."/>
            <person name="Mishler D.B."/>
            <person name="Reski R."/>
            <person name="Grigoriev I."/>
            <person name="Quatrano R.S."/>
            <person name="Boore J.L."/>
        </authorList>
    </citation>
    <scope>NUCLEOTIDE SEQUENCE [LARGE SCALE GENOMIC DNA]</scope>
    <source>
        <strain evidence="11 12">cv. Gransden 2004</strain>
    </source>
</reference>
<dbReference type="EnsemblPlants" id="Pp3c3_21440V3.2">
    <property type="protein sequence ID" value="Pp3c3_21440V3.2"/>
    <property type="gene ID" value="Pp3c3_21440"/>
</dbReference>
<keyword evidence="6" id="KW-0479">Metal-binding</keyword>
<accession>A0A2K1KVG7</accession>
<dbReference type="PaxDb" id="3218-PP1S47_251V6.1"/>